<organism evidence="2 3">
    <name type="scientific">Trifolium subterraneum</name>
    <name type="common">Subterranean clover</name>
    <dbReference type="NCBI Taxonomy" id="3900"/>
    <lineage>
        <taxon>Eukaryota</taxon>
        <taxon>Viridiplantae</taxon>
        <taxon>Streptophyta</taxon>
        <taxon>Embryophyta</taxon>
        <taxon>Tracheophyta</taxon>
        <taxon>Spermatophyta</taxon>
        <taxon>Magnoliopsida</taxon>
        <taxon>eudicotyledons</taxon>
        <taxon>Gunneridae</taxon>
        <taxon>Pentapetalae</taxon>
        <taxon>rosids</taxon>
        <taxon>fabids</taxon>
        <taxon>Fabales</taxon>
        <taxon>Fabaceae</taxon>
        <taxon>Papilionoideae</taxon>
        <taxon>50 kb inversion clade</taxon>
        <taxon>NPAAA clade</taxon>
        <taxon>Hologalegina</taxon>
        <taxon>IRL clade</taxon>
        <taxon>Trifolieae</taxon>
        <taxon>Trifolium</taxon>
    </lineage>
</organism>
<dbReference type="AlphaFoldDB" id="A0A2Z6N8S0"/>
<dbReference type="Proteomes" id="UP000242715">
    <property type="component" value="Unassembled WGS sequence"/>
</dbReference>
<reference evidence="3" key="1">
    <citation type="journal article" date="2017" name="Front. Plant Sci.">
        <title>Climate Clever Clovers: New Paradigm to Reduce the Environmental Footprint of Ruminants by Breeding Low Methanogenic Forages Utilizing Haplotype Variation.</title>
        <authorList>
            <person name="Kaur P."/>
            <person name="Appels R."/>
            <person name="Bayer P.E."/>
            <person name="Keeble-Gagnere G."/>
            <person name="Wang J."/>
            <person name="Hirakawa H."/>
            <person name="Shirasawa K."/>
            <person name="Vercoe P."/>
            <person name="Stefanova K."/>
            <person name="Durmic Z."/>
            <person name="Nichols P."/>
            <person name="Revell C."/>
            <person name="Isobe S.N."/>
            <person name="Edwards D."/>
            <person name="Erskine W."/>
        </authorList>
    </citation>
    <scope>NUCLEOTIDE SEQUENCE [LARGE SCALE GENOMIC DNA]</scope>
    <source>
        <strain evidence="3">cv. Daliak</strain>
    </source>
</reference>
<accession>A0A2Z6N8S0</accession>
<name>A0A2Z6N8S0_TRISU</name>
<evidence type="ECO:0000256" key="1">
    <source>
        <dbReference type="SAM" id="MobiDB-lite"/>
    </source>
</evidence>
<protein>
    <submittedName>
        <fullName evidence="2">Uncharacterized protein</fullName>
    </submittedName>
</protein>
<dbReference type="EMBL" id="DF973791">
    <property type="protein sequence ID" value="GAU40146.1"/>
    <property type="molecule type" value="Genomic_DNA"/>
</dbReference>
<feature type="region of interest" description="Disordered" evidence="1">
    <location>
        <begin position="28"/>
        <end position="70"/>
    </location>
</feature>
<sequence length="113" mass="12227">MSKKLGTYCDSKPLSDTYELTMKKGTYKSATPTASPSYPHGSKVGKSILIEDDSEIGDTVGDSSEEEEGSLLFLDKLSDSESEDELCDSECDDELCDSECEDELSDSESDVDG</sequence>
<evidence type="ECO:0000313" key="2">
    <source>
        <dbReference type="EMBL" id="GAU40146.1"/>
    </source>
</evidence>
<evidence type="ECO:0000313" key="3">
    <source>
        <dbReference type="Proteomes" id="UP000242715"/>
    </source>
</evidence>
<proteinExistence type="predicted"/>
<gene>
    <name evidence="2" type="ORF">TSUD_163160</name>
</gene>
<keyword evidence="3" id="KW-1185">Reference proteome</keyword>